<keyword evidence="2" id="KW-0472">Membrane</keyword>
<dbReference type="GO" id="GO:0016787">
    <property type="term" value="F:hydrolase activity"/>
    <property type="evidence" value="ECO:0007669"/>
    <property type="project" value="UniProtKB-ARBA"/>
</dbReference>
<dbReference type="InterPro" id="IPR017850">
    <property type="entry name" value="Alkaline_phosphatase_core_sf"/>
</dbReference>
<dbReference type="PANTHER" id="PTHR10151:SF120">
    <property type="entry name" value="BIS(5'-ADENOSYL)-TRIPHOSPHATASE"/>
    <property type="match status" value="1"/>
</dbReference>
<feature type="transmembrane region" description="Helical" evidence="2">
    <location>
        <begin position="54"/>
        <end position="78"/>
    </location>
</feature>
<dbReference type="Gene3D" id="3.40.720.10">
    <property type="entry name" value="Alkaline Phosphatase, subunit A"/>
    <property type="match status" value="1"/>
</dbReference>
<feature type="compositionally biased region" description="Polar residues" evidence="1">
    <location>
        <begin position="1"/>
        <end position="19"/>
    </location>
</feature>
<evidence type="ECO:0000313" key="3">
    <source>
        <dbReference type="EMBL" id="KAK4391789.1"/>
    </source>
</evidence>
<reference evidence="3" key="1">
    <citation type="submission" date="2020-06" db="EMBL/GenBank/DDBJ databases">
        <authorList>
            <person name="Li T."/>
            <person name="Hu X."/>
            <person name="Zhang T."/>
            <person name="Song X."/>
            <person name="Zhang H."/>
            <person name="Dai N."/>
            <person name="Sheng W."/>
            <person name="Hou X."/>
            <person name="Wei L."/>
        </authorList>
    </citation>
    <scope>NUCLEOTIDE SEQUENCE</scope>
    <source>
        <strain evidence="3">K16</strain>
        <tissue evidence="3">Leaf</tissue>
    </source>
</reference>
<evidence type="ECO:0000256" key="2">
    <source>
        <dbReference type="SAM" id="Phobius"/>
    </source>
</evidence>
<evidence type="ECO:0000256" key="1">
    <source>
        <dbReference type="SAM" id="MobiDB-lite"/>
    </source>
</evidence>
<protein>
    <submittedName>
        <fullName evidence="3">Ectonucleotide pyrophosphatase/phosphodiesterase family member 1</fullName>
    </submittedName>
</protein>
<dbReference type="SUPFAM" id="SSF53649">
    <property type="entry name" value="Alkaline phosphatase-like"/>
    <property type="match status" value="1"/>
</dbReference>
<dbReference type="GO" id="GO:0005773">
    <property type="term" value="C:vacuole"/>
    <property type="evidence" value="ECO:0007669"/>
    <property type="project" value="TreeGrafter"/>
</dbReference>
<keyword evidence="4" id="KW-1185">Reference proteome</keyword>
<feature type="region of interest" description="Disordered" evidence="1">
    <location>
        <begin position="1"/>
        <end position="45"/>
    </location>
</feature>
<dbReference type="AlphaFoldDB" id="A0AAE2BNE3"/>
<dbReference type="Pfam" id="PF01663">
    <property type="entry name" value="Phosphodiest"/>
    <property type="match status" value="1"/>
</dbReference>
<organism evidence="3 4">
    <name type="scientific">Sesamum angolense</name>
    <dbReference type="NCBI Taxonomy" id="2727404"/>
    <lineage>
        <taxon>Eukaryota</taxon>
        <taxon>Viridiplantae</taxon>
        <taxon>Streptophyta</taxon>
        <taxon>Embryophyta</taxon>
        <taxon>Tracheophyta</taxon>
        <taxon>Spermatophyta</taxon>
        <taxon>Magnoliopsida</taxon>
        <taxon>eudicotyledons</taxon>
        <taxon>Gunneridae</taxon>
        <taxon>Pentapetalae</taxon>
        <taxon>asterids</taxon>
        <taxon>lamiids</taxon>
        <taxon>Lamiales</taxon>
        <taxon>Pedaliaceae</taxon>
        <taxon>Sesamum</taxon>
    </lineage>
</organism>
<comment type="caution">
    <text evidence="3">The sequence shown here is derived from an EMBL/GenBank/DDBJ whole genome shotgun (WGS) entry which is preliminary data.</text>
</comment>
<sequence length="456" mass="50524">MVSDSVSILSPNDDNNPMPISTKEEDDHPNAALLPLSTDSSSLDSHPKPATATVIFISLVISTCVALSAAIAFGFLFFNVSSSASEVSRPLKKLKSPVVLLISLDGFRFGYQFKTDTPSINRLIKNGTEAELGLIPVFPTLTFPNHYSIVTGLYPAYHGIVNNYFIDPETGDLFTMASHEPKWWLGEPLWETLVNNGLNASTYFWPGSEVKKGSWNCPKGYCMLYNSSVPFEDRVDAILKYFDLPCSEIPAFMTLYFEDPDHQGHKVGSDDPQITEAVAGVDKMLGRKLIFLDDLADWIQIPKEWVYSYSPLLAIRPPPGYSAEKVVAKMNEGLKSGNVDNGGYLSVYLKEELPSRLHYSASDRIPPIIGLVEEGFKVEQTRSKRQECGGAHGYDNAFFSMRSIFVAHGPRFARGRKIPSFENVQIYNLVTTILNIHGAPNNGTDSFPQSILLPKH</sequence>
<reference evidence="3" key="2">
    <citation type="journal article" date="2024" name="Plant">
        <title>Genomic evolution and insights into agronomic trait innovations of Sesamum species.</title>
        <authorList>
            <person name="Miao H."/>
            <person name="Wang L."/>
            <person name="Qu L."/>
            <person name="Liu H."/>
            <person name="Sun Y."/>
            <person name="Le M."/>
            <person name="Wang Q."/>
            <person name="Wei S."/>
            <person name="Zheng Y."/>
            <person name="Lin W."/>
            <person name="Duan Y."/>
            <person name="Cao H."/>
            <person name="Xiong S."/>
            <person name="Wang X."/>
            <person name="Wei L."/>
            <person name="Li C."/>
            <person name="Ma Q."/>
            <person name="Ju M."/>
            <person name="Zhao R."/>
            <person name="Li G."/>
            <person name="Mu C."/>
            <person name="Tian Q."/>
            <person name="Mei H."/>
            <person name="Zhang T."/>
            <person name="Gao T."/>
            <person name="Zhang H."/>
        </authorList>
    </citation>
    <scope>NUCLEOTIDE SEQUENCE</scope>
    <source>
        <strain evidence="3">K16</strain>
    </source>
</reference>
<feature type="compositionally biased region" description="Low complexity" evidence="1">
    <location>
        <begin position="33"/>
        <end position="44"/>
    </location>
</feature>
<name>A0AAE2BNE3_9LAMI</name>
<proteinExistence type="predicted"/>
<keyword evidence="2" id="KW-1133">Transmembrane helix</keyword>
<keyword evidence="2" id="KW-0812">Transmembrane</keyword>
<dbReference type="Proteomes" id="UP001289374">
    <property type="component" value="Unassembled WGS sequence"/>
</dbReference>
<dbReference type="EMBL" id="JACGWL010000011">
    <property type="protein sequence ID" value="KAK4391789.1"/>
    <property type="molecule type" value="Genomic_DNA"/>
</dbReference>
<accession>A0AAE2BNE3</accession>
<dbReference type="InterPro" id="IPR002591">
    <property type="entry name" value="Phosphodiest/P_Trfase"/>
</dbReference>
<dbReference type="PANTHER" id="PTHR10151">
    <property type="entry name" value="ECTONUCLEOTIDE PYROPHOSPHATASE/PHOSPHODIESTERASE"/>
    <property type="match status" value="1"/>
</dbReference>
<dbReference type="CDD" id="cd16018">
    <property type="entry name" value="Enpp"/>
    <property type="match status" value="1"/>
</dbReference>
<evidence type="ECO:0000313" key="4">
    <source>
        <dbReference type="Proteomes" id="UP001289374"/>
    </source>
</evidence>
<gene>
    <name evidence="3" type="ORF">Sango_1956700</name>
</gene>